<dbReference type="EMBL" id="JACRSW010000009">
    <property type="protein sequence ID" value="MBC8556563.1"/>
    <property type="molecule type" value="Genomic_DNA"/>
</dbReference>
<dbReference type="InterPro" id="IPR026590">
    <property type="entry name" value="Ssirtuin_cat_dom"/>
</dbReference>
<accession>A0ABR7MRX5</accession>
<sequence>MDKIADKIKELILSSDNVVLVSGSEVMRETGLNGIRAEHMVYEIEDQYGYSGEEIITSPFFSRQVDTFYDYYKNVILNKTNVEPTAVYKAAAKLEKAGCISHIVTRMIYGLYQKAGCKNVVELYGSAEENRCPVCGKIFGSDYIKKAQGTPKCDKCNIVLRPGFSFFGEMIDNGRLTKACNAVENADVLLVAGMALSSHTWASTLRYYEGDKLVLINNEEHPGDEKANYRMYGNLSEIFTYLADL</sequence>
<dbReference type="Gene3D" id="3.30.1600.10">
    <property type="entry name" value="SIR2/SIRT2 'Small Domain"/>
    <property type="match status" value="1"/>
</dbReference>
<comment type="caution">
    <text evidence="4">Lacks conserved residue(s) required for the propagation of feature annotation.</text>
</comment>
<keyword evidence="4" id="KW-0862">Zinc</keyword>
<dbReference type="Gene3D" id="3.40.50.1220">
    <property type="entry name" value="TPP-binding domain"/>
    <property type="match status" value="1"/>
</dbReference>
<feature type="binding site" evidence="4">
    <location>
        <position position="135"/>
    </location>
    <ligand>
        <name>Zn(2+)</name>
        <dbReference type="ChEBI" id="CHEBI:29105"/>
    </ligand>
</feature>
<evidence type="ECO:0000259" key="5">
    <source>
        <dbReference type="PROSITE" id="PS50305"/>
    </source>
</evidence>
<evidence type="ECO:0000256" key="4">
    <source>
        <dbReference type="PROSITE-ProRule" id="PRU00236"/>
    </source>
</evidence>
<feature type="binding site" evidence="4">
    <location>
        <position position="132"/>
    </location>
    <ligand>
        <name>Zn(2+)</name>
        <dbReference type="ChEBI" id="CHEBI:29105"/>
    </ligand>
</feature>
<dbReference type="PROSITE" id="PS50305">
    <property type="entry name" value="SIRTUIN"/>
    <property type="match status" value="1"/>
</dbReference>
<evidence type="ECO:0000256" key="3">
    <source>
        <dbReference type="ARBA" id="ARBA00023027"/>
    </source>
</evidence>
<dbReference type="InterPro" id="IPR029035">
    <property type="entry name" value="DHS-like_NAD/FAD-binding_dom"/>
</dbReference>
<keyword evidence="2" id="KW-0808">Transferase</keyword>
<evidence type="ECO:0000256" key="2">
    <source>
        <dbReference type="ARBA" id="ARBA00022679"/>
    </source>
</evidence>
<name>A0ABR7MRX5_9FIRM</name>
<evidence type="ECO:0000313" key="6">
    <source>
        <dbReference type="EMBL" id="MBC8556563.1"/>
    </source>
</evidence>
<dbReference type="InterPro" id="IPR003000">
    <property type="entry name" value="Sirtuin"/>
</dbReference>
<comment type="caution">
    <text evidence="6">The sequence shown here is derived from an EMBL/GenBank/DDBJ whole genome shotgun (WGS) entry which is preliminary data.</text>
</comment>
<evidence type="ECO:0000313" key="7">
    <source>
        <dbReference type="Proteomes" id="UP000637513"/>
    </source>
</evidence>
<feature type="domain" description="Deacetylase sirtuin-type" evidence="5">
    <location>
        <begin position="1"/>
        <end position="245"/>
    </location>
</feature>
<dbReference type="Proteomes" id="UP000637513">
    <property type="component" value="Unassembled WGS sequence"/>
</dbReference>
<feature type="binding site" evidence="4">
    <location>
        <position position="153"/>
    </location>
    <ligand>
        <name>Zn(2+)</name>
        <dbReference type="ChEBI" id="CHEBI:29105"/>
    </ligand>
</feature>
<dbReference type="PANTHER" id="PTHR11085">
    <property type="entry name" value="NAD-DEPENDENT PROTEIN DEACYLASE SIRTUIN-5, MITOCHONDRIAL-RELATED"/>
    <property type="match status" value="1"/>
</dbReference>
<dbReference type="PANTHER" id="PTHR11085:SF10">
    <property type="entry name" value="NAD-DEPENDENT PROTEIN DEACYLASE SIRTUIN-5, MITOCHONDRIAL-RELATED"/>
    <property type="match status" value="1"/>
</dbReference>
<dbReference type="EC" id="2.3.1.286" evidence="1"/>
<proteinExistence type="predicted"/>
<dbReference type="InterPro" id="IPR026591">
    <property type="entry name" value="Sirtuin_cat_small_dom_sf"/>
</dbReference>
<feature type="binding site" evidence="4">
    <location>
        <position position="156"/>
    </location>
    <ligand>
        <name>Zn(2+)</name>
        <dbReference type="ChEBI" id="CHEBI:29105"/>
    </ligand>
</feature>
<dbReference type="Pfam" id="PF02146">
    <property type="entry name" value="SIR2"/>
    <property type="match status" value="1"/>
</dbReference>
<keyword evidence="7" id="KW-1185">Reference proteome</keyword>
<keyword evidence="3" id="KW-0520">NAD</keyword>
<reference evidence="6 7" key="1">
    <citation type="submission" date="2020-08" db="EMBL/GenBank/DDBJ databases">
        <title>Genome public.</title>
        <authorList>
            <person name="Liu C."/>
            <person name="Sun Q."/>
        </authorList>
    </citation>
    <scope>NUCLEOTIDE SEQUENCE [LARGE SCALE GENOMIC DNA]</scope>
    <source>
        <strain evidence="6 7">BX3</strain>
    </source>
</reference>
<gene>
    <name evidence="6" type="ORF">H8700_02405</name>
</gene>
<dbReference type="InterPro" id="IPR050134">
    <property type="entry name" value="NAD-dep_sirtuin_deacylases"/>
</dbReference>
<keyword evidence="4" id="KW-0479">Metal-binding</keyword>
<organism evidence="6 7">
    <name type="scientific">Jutongia hominis</name>
    <dbReference type="NCBI Taxonomy" id="2763664"/>
    <lineage>
        <taxon>Bacteria</taxon>
        <taxon>Bacillati</taxon>
        <taxon>Bacillota</taxon>
        <taxon>Clostridia</taxon>
        <taxon>Lachnospirales</taxon>
        <taxon>Lachnospiraceae</taxon>
        <taxon>Jutongia</taxon>
    </lineage>
</organism>
<dbReference type="SUPFAM" id="SSF52467">
    <property type="entry name" value="DHS-like NAD/FAD-binding domain"/>
    <property type="match status" value="1"/>
</dbReference>
<protein>
    <recommendedName>
        <fullName evidence="1">protein acetyllysine N-acetyltransferase</fullName>
        <ecNumber evidence="1">2.3.1.286</ecNumber>
    </recommendedName>
</protein>
<dbReference type="RefSeq" id="WP_249302802.1">
    <property type="nucleotide sequence ID" value="NZ_JACRSW010000009.1"/>
</dbReference>
<evidence type="ECO:0000256" key="1">
    <source>
        <dbReference type="ARBA" id="ARBA00012928"/>
    </source>
</evidence>